<reference evidence="2" key="2">
    <citation type="submission" date="2020-05" db="UniProtKB">
        <authorList>
            <consortium name="EnsemblMetazoa"/>
        </authorList>
    </citation>
    <scope>IDENTIFICATION</scope>
    <source>
        <strain evidence="2">wikel</strain>
    </source>
</reference>
<dbReference type="InParanoid" id="B7PT67"/>
<evidence type="ECO:0000313" key="1">
    <source>
        <dbReference type="EMBL" id="EEC09786.1"/>
    </source>
</evidence>
<protein>
    <submittedName>
        <fullName evidence="1 2">Uncharacterized protein</fullName>
    </submittedName>
</protein>
<sequence length="87" mass="9921">MIDHCPATFIVFNPNVDWKTHEAIHHQLDSTEVLAKVNRKPRRDDSAEFRDLCDPPSTVYVGRITVFTDVQLCQESLGKEGEFSNTC</sequence>
<dbReference type="VEuPathDB" id="VectorBase:ISCW019284"/>
<dbReference type="EMBL" id="ABJB010954943">
    <property type="status" value="NOT_ANNOTATED_CDS"/>
    <property type="molecule type" value="Genomic_DNA"/>
</dbReference>
<dbReference type="EMBL" id="DS783964">
    <property type="protein sequence ID" value="EEC09786.1"/>
    <property type="molecule type" value="Genomic_DNA"/>
</dbReference>
<organism>
    <name type="scientific">Ixodes scapularis</name>
    <name type="common">Black-legged tick</name>
    <name type="synonym">Deer tick</name>
    <dbReference type="NCBI Taxonomy" id="6945"/>
    <lineage>
        <taxon>Eukaryota</taxon>
        <taxon>Metazoa</taxon>
        <taxon>Ecdysozoa</taxon>
        <taxon>Arthropoda</taxon>
        <taxon>Chelicerata</taxon>
        <taxon>Arachnida</taxon>
        <taxon>Acari</taxon>
        <taxon>Parasitiformes</taxon>
        <taxon>Ixodida</taxon>
        <taxon>Ixodoidea</taxon>
        <taxon>Ixodidae</taxon>
        <taxon>Ixodinae</taxon>
        <taxon>Ixodes</taxon>
    </lineage>
</organism>
<proteinExistence type="predicted"/>
<evidence type="ECO:0000313" key="3">
    <source>
        <dbReference type="Proteomes" id="UP000001555"/>
    </source>
</evidence>
<name>B7PT67_IXOSC</name>
<dbReference type="PaxDb" id="6945-B7PT67"/>
<dbReference type="VEuPathDB" id="VectorBase:ISCI019284"/>
<dbReference type="HOGENOM" id="CLU_2485850_0_0_1"/>
<dbReference type="AlphaFoldDB" id="B7PT67"/>
<dbReference type="EnsemblMetazoa" id="ISCW019284-RA">
    <property type="protein sequence ID" value="ISCW019284-PA"/>
    <property type="gene ID" value="ISCW019284"/>
</dbReference>
<accession>B7PT67</accession>
<dbReference type="Proteomes" id="UP000001555">
    <property type="component" value="Unassembled WGS sequence"/>
</dbReference>
<evidence type="ECO:0000313" key="2">
    <source>
        <dbReference type="EnsemblMetazoa" id="ISCW019284-PA"/>
    </source>
</evidence>
<keyword evidence="3" id="KW-1185">Reference proteome</keyword>
<gene>
    <name evidence="1" type="ORF">IscW_ISCW019284</name>
</gene>
<reference evidence="1 3" key="1">
    <citation type="submission" date="2008-03" db="EMBL/GenBank/DDBJ databases">
        <title>Annotation of Ixodes scapularis.</title>
        <authorList>
            <consortium name="Ixodes scapularis Genome Project Consortium"/>
            <person name="Caler E."/>
            <person name="Hannick L.I."/>
            <person name="Bidwell S."/>
            <person name="Joardar V."/>
            <person name="Thiagarajan M."/>
            <person name="Amedeo P."/>
            <person name="Galinsky K.J."/>
            <person name="Schobel S."/>
            <person name="Inman J."/>
            <person name="Hostetler J."/>
            <person name="Miller J."/>
            <person name="Hammond M."/>
            <person name="Megy K."/>
            <person name="Lawson D."/>
            <person name="Kodira C."/>
            <person name="Sutton G."/>
            <person name="Meyer J."/>
            <person name="Hill C.A."/>
            <person name="Birren B."/>
            <person name="Nene V."/>
            <person name="Collins F."/>
            <person name="Alarcon-Chaidez F."/>
            <person name="Wikel S."/>
            <person name="Strausberg R."/>
        </authorList>
    </citation>
    <scope>NUCLEOTIDE SEQUENCE [LARGE SCALE GENOMIC DNA]</scope>
    <source>
        <strain evidence="3">Wikel</strain>
        <strain evidence="1">Wikel colony</strain>
    </source>
</reference>